<organism evidence="12 13">
    <name type="scientific">Tamilnaduibacter salinus</name>
    <dbReference type="NCBI Taxonomy" id="1484056"/>
    <lineage>
        <taxon>Bacteria</taxon>
        <taxon>Pseudomonadati</taxon>
        <taxon>Pseudomonadota</taxon>
        <taxon>Gammaproteobacteria</taxon>
        <taxon>Pseudomonadales</taxon>
        <taxon>Marinobacteraceae</taxon>
        <taxon>Tamilnaduibacter</taxon>
    </lineage>
</organism>
<evidence type="ECO:0000256" key="5">
    <source>
        <dbReference type="ARBA" id="ARBA00022764"/>
    </source>
</evidence>
<dbReference type="CDD" id="cd04218">
    <property type="entry name" value="Pseudoazurin"/>
    <property type="match status" value="1"/>
</dbReference>
<dbReference type="InterPro" id="IPR000923">
    <property type="entry name" value="BlueCu_1"/>
</dbReference>
<dbReference type="AlphaFoldDB" id="A0A2U1CX98"/>
<feature type="binding site" evidence="9">
    <location>
        <position position="63"/>
    </location>
    <ligand>
        <name>Cu cation</name>
        <dbReference type="ChEBI" id="CHEBI:23378"/>
    </ligand>
</feature>
<dbReference type="PRINTS" id="PR00155">
    <property type="entry name" value="AMICYANIN"/>
</dbReference>
<dbReference type="PRINTS" id="PR00156">
    <property type="entry name" value="COPPERBLUE"/>
</dbReference>
<keyword evidence="7 9" id="KW-0186">Copper</keyword>
<keyword evidence="10" id="KW-0732">Signal</keyword>
<evidence type="ECO:0000313" key="13">
    <source>
        <dbReference type="Proteomes" id="UP000245887"/>
    </source>
</evidence>
<evidence type="ECO:0000256" key="10">
    <source>
        <dbReference type="SAM" id="SignalP"/>
    </source>
</evidence>
<dbReference type="NCBIfam" id="TIGR02375">
    <property type="entry name" value="pseudoazurin"/>
    <property type="match status" value="1"/>
</dbReference>
<dbReference type="GO" id="GO:0009055">
    <property type="term" value="F:electron transfer activity"/>
    <property type="evidence" value="ECO:0007669"/>
    <property type="project" value="InterPro"/>
</dbReference>
<feature type="binding site" evidence="9">
    <location>
        <position position="99"/>
    </location>
    <ligand>
        <name>Cu cation</name>
        <dbReference type="ChEBI" id="CHEBI:23378"/>
    </ligand>
</feature>
<dbReference type="InterPro" id="IPR012745">
    <property type="entry name" value="Pseudoazurin"/>
</dbReference>
<dbReference type="SUPFAM" id="SSF49503">
    <property type="entry name" value="Cupredoxins"/>
    <property type="match status" value="1"/>
</dbReference>
<evidence type="ECO:0000256" key="7">
    <source>
        <dbReference type="ARBA" id="ARBA00023008"/>
    </source>
</evidence>
<evidence type="ECO:0000313" key="12">
    <source>
        <dbReference type="EMBL" id="PVY76838.1"/>
    </source>
</evidence>
<comment type="caution">
    <text evidence="12">The sequence shown here is derived from an EMBL/GenBank/DDBJ whole genome shotgun (WGS) entry which is preliminary data.</text>
</comment>
<evidence type="ECO:0000256" key="1">
    <source>
        <dbReference type="ARBA" id="ARBA00004418"/>
    </source>
</evidence>
<dbReference type="GO" id="GO:0042597">
    <property type="term" value="C:periplasmic space"/>
    <property type="evidence" value="ECO:0007669"/>
    <property type="project" value="UniProtKB-SubCell"/>
</dbReference>
<name>A0A2U1CX98_9GAMM</name>
<comment type="subcellular location">
    <subcellularLocation>
        <location evidence="1">Periplasm</location>
    </subcellularLocation>
</comment>
<evidence type="ECO:0000256" key="3">
    <source>
        <dbReference type="ARBA" id="ARBA00022448"/>
    </source>
</evidence>
<dbReference type="Pfam" id="PF00127">
    <property type="entry name" value="Copper-bind"/>
    <property type="match status" value="1"/>
</dbReference>
<protein>
    <recommendedName>
        <fullName evidence="2 8">Pseudoazurin</fullName>
    </recommendedName>
</protein>
<evidence type="ECO:0000256" key="2">
    <source>
        <dbReference type="ARBA" id="ARBA00016984"/>
    </source>
</evidence>
<evidence type="ECO:0000256" key="6">
    <source>
        <dbReference type="ARBA" id="ARBA00022982"/>
    </source>
</evidence>
<keyword evidence="4 9" id="KW-0479">Metal-binding</keyword>
<keyword evidence="6" id="KW-0249">Electron transport</keyword>
<evidence type="ECO:0000256" key="8">
    <source>
        <dbReference type="NCBIfam" id="TIGR02375"/>
    </source>
</evidence>
<sequence>MKANRTHLALVTAMSLLAGNATAAEHVIEMKNSGPDGAMVFEPGYVEAEKGDTIRFVPVDPAHNSVSVAVPEGASSWSGGMNEEVTITVDQEGVYVYKCTPHQALNMAGVISVGDATNYEAAQNAVKTLTSNAATNKDRLSGYFSNVSAD</sequence>
<dbReference type="GO" id="GO:0005507">
    <property type="term" value="F:copper ion binding"/>
    <property type="evidence" value="ECO:0007669"/>
    <property type="project" value="UniProtKB-UniRule"/>
</dbReference>
<keyword evidence="3" id="KW-0813">Transport</keyword>
<feature type="domain" description="Blue (type 1) copper" evidence="11">
    <location>
        <begin position="29"/>
        <end position="113"/>
    </location>
</feature>
<gene>
    <name evidence="12" type="ORF">C8D92_10469</name>
</gene>
<proteinExistence type="predicted"/>
<dbReference type="PROSITE" id="PS00196">
    <property type="entry name" value="COPPER_BLUE"/>
    <property type="match status" value="1"/>
</dbReference>
<feature type="binding site" evidence="9">
    <location>
        <position position="107"/>
    </location>
    <ligand>
        <name>Cu cation</name>
        <dbReference type="ChEBI" id="CHEBI:23378"/>
    </ligand>
</feature>
<dbReference type="InterPro" id="IPR002386">
    <property type="entry name" value="Amicyanin/Pseudoazurin"/>
</dbReference>
<reference evidence="12 13" key="1">
    <citation type="submission" date="2018-04" db="EMBL/GenBank/DDBJ databases">
        <title>Genomic Encyclopedia of Type Strains, Phase IV (KMG-IV): sequencing the most valuable type-strain genomes for metagenomic binning, comparative biology and taxonomic classification.</title>
        <authorList>
            <person name="Goeker M."/>
        </authorList>
    </citation>
    <scope>NUCLEOTIDE SEQUENCE [LARGE SCALE GENOMIC DNA]</scope>
    <source>
        <strain evidence="12 13">DSM 28688</strain>
    </source>
</reference>
<evidence type="ECO:0000256" key="9">
    <source>
        <dbReference type="PIRSR" id="PIRSR602386-1"/>
    </source>
</evidence>
<dbReference type="RefSeq" id="WP_207775137.1">
    <property type="nucleotide sequence ID" value="NZ_QEKQ01000004.1"/>
</dbReference>
<feature type="signal peptide" evidence="10">
    <location>
        <begin position="1"/>
        <end position="23"/>
    </location>
</feature>
<evidence type="ECO:0000256" key="4">
    <source>
        <dbReference type="ARBA" id="ARBA00022723"/>
    </source>
</evidence>
<evidence type="ECO:0000259" key="11">
    <source>
        <dbReference type="Pfam" id="PF00127"/>
    </source>
</evidence>
<feature type="binding site" evidence="9">
    <location>
        <position position="102"/>
    </location>
    <ligand>
        <name>Cu cation</name>
        <dbReference type="ChEBI" id="CHEBI:23378"/>
    </ligand>
</feature>
<accession>A0A2U1CX98</accession>
<feature type="chain" id="PRO_5015700145" description="Pseudoazurin" evidence="10">
    <location>
        <begin position="24"/>
        <end position="150"/>
    </location>
</feature>
<dbReference type="Gene3D" id="2.60.40.420">
    <property type="entry name" value="Cupredoxins - blue copper proteins"/>
    <property type="match status" value="1"/>
</dbReference>
<comment type="cofactor">
    <cofactor evidence="9">
        <name>Cu cation</name>
        <dbReference type="ChEBI" id="CHEBI:23378"/>
    </cofactor>
    <text evidence="9">Binds 1 copper ion per subunit.</text>
</comment>
<dbReference type="InterPro" id="IPR008972">
    <property type="entry name" value="Cupredoxin"/>
</dbReference>
<dbReference type="InterPro" id="IPR028871">
    <property type="entry name" value="BlueCu_1_BS"/>
</dbReference>
<dbReference type="Proteomes" id="UP000245887">
    <property type="component" value="Unassembled WGS sequence"/>
</dbReference>
<keyword evidence="5" id="KW-0574">Periplasm</keyword>
<dbReference type="EMBL" id="QEKQ01000004">
    <property type="protein sequence ID" value="PVY76838.1"/>
    <property type="molecule type" value="Genomic_DNA"/>
</dbReference>
<dbReference type="InterPro" id="IPR001235">
    <property type="entry name" value="Copper_blue_Plastocyanin"/>
</dbReference>